<name>A0A8S9QIU3_BRACR</name>
<sequence length="116" mass="13247">MPPPEKLVSRWRLGLEFDLARKRRRTETHQPKKLSRVRDKLKPIGYDTVAQSRLGQGEEEEVKHEGDRSHCIWSIAHSGLQLREDVPARERSELGSGHTEREGLVVALHATHGAAW</sequence>
<reference evidence="1" key="1">
    <citation type="submission" date="2019-12" db="EMBL/GenBank/DDBJ databases">
        <title>Genome sequencing and annotation of Brassica cretica.</title>
        <authorList>
            <person name="Studholme D.J."/>
            <person name="Sarris P."/>
        </authorList>
    </citation>
    <scope>NUCLEOTIDE SEQUENCE</scope>
    <source>
        <strain evidence="1">PFS-109/04</strain>
        <tissue evidence="1">Leaf</tissue>
    </source>
</reference>
<protein>
    <submittedName>
        <fullName evidence="1">Uncharacterized protein</fullName>
    </submittedName>
</protein>
<proteinExistence type="predicted"/>
<dbReference type="AlphaFoldDB" id="A0A8S9QIU3"/>
<evidence type="ECO:0000313" key="2">
    <source>
        <dbReference type="Proteomes" id="UP000712600"/>
    </source>
</evidence>
<dbReference type="EMBL" id="QGKX02001290">
    <property type="protein sequence ID" value="KAF3539652.1"/>
    <property type="molecule type" value="Genomic_DNA"/>
</dbReference>
<gene>
    <name evidence="1" type="ORF">F2Q69_00020865</name>
</gene>
<evidence type="ECO:0000313" key="1">
    <source>
        <dbReference type="EMBL" id="KAF3539652.1"/>
    </source>
</evidence>
<comment type="caution">
    <text evidence="1">The sequence shown here is derived from an EMBL/GenBank/DDBJ whole genome shotgun (WGS) entry which is preliminary data.</text>
</comment>
<accession>A0A8S9QIU3</accession>
<organism evidence="1 2">
    <name type="scientific">Brassica cretica</name>
    <name type="common">Mustard</name>
    <dbReference type="NCBI Taxonomy" id="69181"/>
    <lineage>
        <taxon>Eukaryota</taxon>
        <taxon>Viridiplantae</taxon>
        <taxon>Streptophyta</taxon>
        <taxon>Embryophyta</taxon>
        <taxon>Tracheophyta</taxon>
        <taxon>Spermatophyta</taxon>
        <taxon>Magnoliopsida</taxon>
        <taxon>eudicotyledons</taxon>
        <taxon>Gunneridae</taxon>
        <taxon>Pentapetalae</taxon>
        <taxon>rosids</taxon>
        <taxon>malvids</taxon>
        <taxon>Brassicales</taxon>
        <taxon>Brassicaceae</taxon>
        <taxon>Brassiceae</taxon>
        <taxon>Brassica</taxon>
    </lineage>
</organism>
<dbReference type="Proteomes" id="UP000712600">
    <property type="component" value="Unassembled WGS sequence"/>
</dbReference>